<organism evidence="5 6">
    <name type="scientific">Phytophthora cactorum</name>
    <dbReference type="NCBI Taxonomy" id="29920"/>
    <lineage>
        <taxon>Eukaryota</taxon>
        <taxon>Sar</taxon>
        <taxon>Stramenopiles</taxon>
        <taxon>Oomycota</taxon>
        <taxon>Peronosporomycetes</taxon>
        <taxon>Peronosporales</taxon>
        <taxon>Peronosporaceae</taxon>
        <taxon>Phytophthora</taxon>
    </lineage>
</organism>
<dbReference type="Proteomes" id="UP000251314">
    <property type="component" value="Unassembled WGS sequence"/>
</dbReference>
<comment type="caution">
    <text evidence="5">The sequence shown here is derived from an EMBL/GenBank/DDBJ whole genome shotgun (WGS) entry which is preliminary data.</text>
</comment>
<feature type="compositionally biased region" description="Low complexity" evidence="2">
    <location>
        <begin position="97"/>
        <end position="106"/>
    </location>
</feature>
<evidence type="ECO:0000256" key="2">
    <source>
        <dbReference type="SAM" id="MobiDB-lite"/>
    </source>
</evidence>
<dbReference type="EMBL" id="MJFZ01000204">
    <property type="protein sequence ID" value="RAW34345.1"/>
    <property type="molecule type" value="Genomic_DNA"/>
</dbReference>
<dbReference type="VEuPathDB" id="FungiDB:PC110_g9352"/>
<gene>
    <name evidence="5" type="ORF">PC110_g9352</name>
    <name evidence="3" type="ORF">PC115_g10397</name>
    <name evidence="4" type="ORF">PC118_g13516</name>
</gene>
<dbReference type="Proteomes" id="UP000774804">
    <property type="component" value="Unassembled WGS sequence"/>
</dbReference>
<keyword evidence="6" id="KW-1185">Reference proteome</keyword>
<evidence type="ECO:0000313" key="3">
    <source>
        <dbReference type="EMBL" id="KAG2918608.1"/>
    </source>
</evidence>
<dbReference type="OrthoDB" id="1716327at2759"/>
<evidence type="ECO:0000256" key="1">
    <source>
        <dbReference type="SAM" id="Coils"/>
    </source>
</evidence>
<reference evidence="5 6" key="1">
    <citation type="submission" date="2018-01" db="EMBL/GenBank/DDBJ databases">
        <title>Draft genome of the strawberry crown rot pathogen Phytophthora cactorum.</title>
        <authorList>
            <person name="Armitage A.D."/>
            <person name="Lysoe E."/>
            <person name="Nellist C.F."/>
            <person name="Harrison R.J."/>
            <person name="Brurberg M.B."/>
        </authorList>
    </citation>
    <scope>NUCLEOTIDE SEQUENCE [LARGE SCALE GENOMIC DNA]</scope>
    <source>
        <strain evidence="5 6">10300</strain>
    </source>
</reference>
<keyword evidence="1" id="KW-0175">Coiled coil</keyword>
<sequence>MSDNSVVAALNAFPLGDNEEDLRFRLSAYGAKDLRGAYSSLQIQPQGKDRSALNNKAGYVSLLCEYWVALRDGAAVTANSTPKPGSTPVFRIFTRRSSTSSSGSASDPGEHPRENLHLDYNFPGDRYDAKELVEYSKALRNSPAIQLPRLHTKEEYKVWKNEVPLHFEPRTLGDITYGGECYDVDFGLRRVKFTEWYRARMNKAFSALALSVDLLFTLKVDEIQEDMEAASILWSFITKRFEAGDGINPDYLLRDLMMRLMQPNKSVTKYANDIELKVAKLRQVKGDFEEEYANWLNDHDRKTLRLAEVLQRLGAAEHQRQQLESQLKPAAARTAQVAHVGANQNKGKHRKRGSKQRKIGKGVIDKKARTNCANCGGDGHWWMECTETTGKPLKPSLEKKKKARAGAEQATHVSR</sequence>
<feature type="region of interest" description="Disordered" evidence="2">
    <location>
        <begin position="96"/>
        <end position="117"/>
    </location>
</feature>
<dbReference type="AlphaFoldDB" id="A0A329SC38"/>
<accession>A0A329SC38</accession>
<evidence type="ECO:0000313" key="4">
    <source>
        <dbReference type="EMBL" id="KAG2976250.1"/>
    </source>
</evidence>
<name>A0A329SC38_9STRA</name>
<feature type="coiled-coil region" evidence="1">
    <location>
        <begin position="271"/>
        <end position="326"/>
    </location>
</feature>
<feature type="region of interest" description="Disordered" evidence="2">
    <location>
        <begin position="338"/>
        <end position="363"/>
    </location>
</feature>
<feature type="compositionally biased region" description="Basic residues" evidence="2">
    <location>
        <begin position="346"/>
        <end position="360"/>
    </location>
</feature>
<evidence type="ECO:0000313" key="5">
    <source>
        <dbReference type="EMBL" id="RAW34345.1"/>
    </source>
</evidence>
<evidence type="ECO:0008006" key="7">
    <source>
        <dbReference type="Google" id="ProtNLM"/>
    </source>
</evidence>
<dbReference type="Proteomes" id="UP000697107">
    <property type="component" value="Unassembled WGS sequence"/>
</dbReference>
<evidence type="ECO:0000313" key="6">
    <source>
        <dbReference type="Proteomes" id="UP000251314"/>
    </source>
</evidence>
<dbReference type="EMBL" id="RCML01000467">
    <property type="protein sequence ID" value="KAG2976250.1"/>
    <property type="molecule type" value="Genomic_DNA"/>
</dbReference>
<proteinExistence type="predicted"/>
<dbReference type="EMBL" id="RCMI01000306">
    <property type="protein sequence ID" value="KAG2918608.1"/>
    <property type="molecule type" value="Genomic_DNA"/>
</dbReference>
<feature type="region of interest" description="Disordered" evidence="2">
    <location>
        <begin position="389"/>
        <end position="415"/>
    </location>
</feature>
<feature type="compositionally biased region" description="Basic and acidic residues" evidence="2">
    <location>
        <begin position="108"/>
        <end position="117"/>
    </location>
</feature>
<reference evidence="3" key="2">
    <citation type="submission" date="2018-10" db="EMBL/GenBank/DDBJ databases">
        <title>Effector identification in a new, highly contiguous assembly of the strawberry crown rot pathogen Phytophthora cactorum.</title>
        <authorList>
            <person name="Armitage A.D."/>
            <person name="Nellist C.F."/>
            <person name="Bates H."/>
            <person name="Vickerstaff R.J."/>
            <person name="Harrison R.J."/>
        </authorList>
    </citation>
    <scope>NUCLEOTIDE SEQUENCE</scope>
    <source>
        <strain evidence="3">4032</strain>
        <strain evidence="4">P415</strain>
    </source>
</reference>
<protein>
    <recommendedName>
        <fullName evidence="7">CCHC-type domain-containing protein</fullName>
    </recommendedName>
</protein>